<sequence>MLLPAPPRAPAVGRAAAATAATAALARRGPRLGSRSLPSGAPATGAAAAAAVPVGLLAGGGRGGLDRGAAAAPAAAATSPRASATPPPTSGGDAPPADEVALALVTATAAMAPTPTPAGDVKDPSGSGGDGPGGPPAGTATLSARGRALLSPFPEYLRLAFAAADDPYDATTNPDGYISLSVAENRLSADLVAAHLSRRPPLPASALAYGPMCGTPALRTALANLFTTSLAAGKRVIPPEAVHLSSGAGAVIDLLASVVADAGDGVLVPTPLYYGFVRDFASRAGVATVAAPMDPDSGFAITVEGLEAAWRANAARVTPVNLRAVVVCNPGNPTGAIMPASEVTAVVRWGRAKGIHVIFDEIYVHSTFDPPPLGSKHQFVSVAEVLADAGEEDLGEDVHIVWSFSKDFCGNALRAGVLITDNQAVREVFATVTYFSSVAVDTQDALTALLTDAPALDAYLTENRRRLSSASAAAADAMAAARPAGATITAVPPAAGFFLWTDLRPLLSAVSAAEVEAAAAARGVPLTGGPADAFAREYAVFRRLVRAKVLVTPGDQCYCEQAGWFRFCFASASEEEVRVAWARIVDAFLPEPVYP</sequence>
<dbReference type="EMBL" id="CM020618">
    <property type="protein sequence ID" value="KAK1861272.1"/>
    <property type="molecule type" value="Genomic_DNA"/>
</dbReference>
<protein>
    <submittedName>
        <fullName evidence="1">Uncharacterized protein</fullName>
    </submittedName>
</protein>
<comment type="caution">
    <text evidence="1">The sequence shown here is derived from an EMBL/GenBank/DDBJ whole genome shotgun (WGS) entry which is preliminary data.</text>
</comment>
<proteinExistence type="predicted"/>
<dbReference type="Proteomes" id="UP000798662">
    <property type="component" value="Chromosome 1"/>
</dbReference>
<organism evidence="1 2">
    <name type="scientific">Pyropia yezoensis</name>
    <name type="common">Susabi-nori</name>
    <name type="synonym">Porphyra yezoensis</name>
    <dbReference type="NCBI Taxonomy" id="2788"/>
    <lineage>
        <taxon>Eukaryota</taxon>
        <taxon>Rhodophyta</taxon>
        <taxon>Bangiophyceae</taxon>
        <taxon>Bangiales</taxon>
        <taxon>Bangiaceae</taxon>
        <taxon>Pyropia</taxon>
    </lineage>
</organism>
<reference evidence="1" key="1">
    <citation type="submission" date="2019-11" db="EMBL/GenBank/DDBJ databases">
        <title>Nori genome reveals adaptations in red seaweeds to the harsh intertidal environment.</title>
        <authorList>
            <person name="Wang D."/>
            <person name="Mao Y."/>
        </authorList>
    </citation>
    <scope>NUCLEOTIDE SEQUENCE</scope>
    <source>
        <tissue evidence="1">Gametophyte</tissue>
    </source>
</reference>
<accession>A0ACC3BTP9</accession>
<evidence type="ECO:0000313" key="1">
    <source>
        <dbReference type="EMBL" id="KAK1861272.1"/>
    </source>
</evidence>
<name>A0ACC3BTP9_PYRYE</name>
<gene>
    <name evidence="1" type="ORF">I4F81_003856</name>
</gene>
<keyword evidence="2" id="KW-1185">Reference proteome</keyword>
<evidence type="ECO:0000313" key="2">
    <source>
        <dbReference type="Proteomes" id="UP000798662"/>
    </source>
</evidence>